<dbReference type="InterPro" id="IPR019079">
    <property type="entry name" value="Capsule_synth_CapA"/>
</dbReference>
<dbReference type="CDD" id="cd07381">
    <property type="entry name" value="MPP_CapA"/>
    <property type="match status" value="1"/>
</dbReference>
<name>A0ABR9EZ50_9GAMM</name>
<evidence type="ECO:0000256" key="1">
    <source>
        <dbReference type="ARBA" id="ARBA00005662"/>
    </source>
</evidence>
<protein>
    <submittedName>
        <fullName evidence="3">CapA family protein</fullName>
    </submittedName>
</protein>
<reference evidence="3 4" key="1">
    <citation type="submission" date="2020-07" db="EMBL/GenBank/DDBJ databases">
        <title>Halophilic bacteria isolated from french cheeses.</title>
        <authorList>
            <person name="Kothe C.I."/>
            <person name="Farah-Kraiem B."/>
            <person name="Renault P."/>
            <person name="Dridi B."/>
        </authorList>
    </citation>
    <scope>NUCLEOTIDE SEQUENCE [LARGE SCALE GENOMIC DNA]</scope>
    <source>
        <strain evidence="3 4">FME1</strain>
    </source>
</reference>
<comment type="similarity">
    <text evidence="1">Belongs to the CapA family.</text>
</comment>
<dbReference type="SMART" id="SM00854">
    <property type="entry name" value="PGA_cap"/>
    <property type="match status" value="1"/>
</dbReference>
<dbReference type="SUPFAM" id="SSF56300">
    <property type="entry name" value="Metallo-dependent phosphatases"/>
    <property type="match status" value="1"/>
</dbReference>
<dbReference type="InterPro" id="IPR029052">
    <property type="entry name" value="Metallo-depent_PP-like"/>
</dbReference>
<accession>A0ABR9EZ50</accession>
<dbReference type="PANTHER" id="PTHR33393">
    <property type="entry name" value="POLYGLUTAMINE SYNTHESIS ACCESSORY PROTEIN RV0574C-RELATED"/>
    <property type="match status" value="1"/>
</dbReference>
<evidence type="ECO:0000313" key="4">
    <source>
        <dbReference type="Proteomes" id="UP001645039"/>
    </source>
</evidence>
<dbReference type="Pfam" id="PF09587">
    <property type="entry name" value="PGA_cap"/>
    <property type="match status" value="1"/>
</dbReference>
<organism evidence="3 4">
    <name type="scientific">Halomonas casei</name>
    <dbReference type="NCBI Taxonomy" id="2742613"/>
    <lineage>
        <taxon>Bacteria</taxon>
        <taxon>Pseudomonadati</taxon>
        <taxon>Pseudomonadota</taxon>
        <taxon>Gammaproteobacteria</taxon>
        <taxon>Oceanospirillales</taxon>
        <taxon>Halomonadaceae</taxon>
        <taxon>Halomonas</taxon>
    </lineage>
</organism>
<feature type="domain" description="Capsule synthesis protein CapA" evidence="2">
    <location>
        <begin position="5"/>
        <end position="264"/>
    </location>
</feature>
<evidence type="ECO:0000259" key="2">
    <source>
        <dbReference type="SMART" id="SM00854"/>
    </source>
</evidence>
<comment type="caution">
    <text evidence="3">The sequence shown here is derived from an EMBL/GenBank/DDBJ whole genome shotgun (WGS) entry which is preliminary data.</text>
</comment>
<evidence type="ECO:0000313" key="3">
    <source>
        <dbReference type="EMBL" id="MBE0398961.1"/>
    </source>
</evidence>
<dbReference type="Proteomes" id="UP001645039">
    <property type="component" value="Unassembled WGS sequence"/>
</dbReference>
<sequence length="349" mass="38743">MGIKTIAFGGDTSLGYRYFQSPKWENVLDRVKNNPTSFFCGIKPSLQNIDHLVLNLETVLSETEGEPALGKLYCGIDDPENTLKCLDFVGAKTVSLANNHAMDFGVEKLLETIVYLKSAGIEVVGAGTSRKNSLKPAVVKVNEGSERSRNVYILGALRASRRYSEYGFFAKNNKPGLAKSTAFRVDEEIKSIKLKDPKAFVVLYPHWQGKDYGEVGDIIKRYCRERIDAGADLIIGHGTHSLGSAEKYNGCWIFHSIGNFVFNSQGQFSKTGAPPLSAIIKLDFSENGMNYPRLKLLPVLVDNKLTEFNTHAVSTDTLKEMFFDTLGLSVDDLAECSFEPDWFVLLNKN</sequence>
<dbReference type="InterPro" id="IPR052169">
    <property type="entry name" value="CW_Biosynth-Accessory"/>
</dbReference>
<dbReference type="RefSeq" id="WP_192535874.1">
    <property type="nucleotide sequence ID" value="NZ_RRZD01000002.1"/>
</dbReference>
<keyword evidence="4" id="KW-1185">Reference proteome</keyword>
<dbReference type="Gene3D" id="3.60.21.10">
    <property type="match status" value="1"/>
</dbReference>
<gene>
    <name evidence="3" type="ORF">EI168_02410</name>
</gene>
<dbReference type="EMBL" id="RRZD01000002">
    <property type="protein sequence ID" value="MBE0398961.1"/>
    <property type="molecule type" value="Genomic_DNA"/>
</dbReference>
<dbReference type="PANTHER" id="PTHR33393:SF13">
    <property type="entry name" value="PGA BIOSYNTHESIS PROTEIN CAPA"/>
    <property type="match status" value="1"/>
</dbReference>
<proteinExistence type="inferred from homology"/>